<dbReference type="RefSeq" id="WP_149606965.1">
    <property type="nucleotide sequence ID" value="NZ_SEUJ01000078.1"/>
</dbReference>
<dbReference type="InterPro" id="IPR036397">
    <property type="entry name" value="RNaseH_sf"/>
</dbReference>
<evidence type="ECO:0000313" key="3">
    <source>
        <dbReference type="EMBL" id="KAA1150493.1"/>
    </source>
</evidence>
<evidence type="ECO:0000313" key="4">
    <source>
        <dbReference type="Proteomes" id="UP000322915"/>
    </source>
</evidence>
<dbReference type="InterPro" id="IPR012337">
    <property type="entry name" value="RNaseH-like_sf"/>
</dbReference>
<feature type="domain" description="Integrase catalytic" evidence="2">
    <location>
        <begin position="301"/>
        <end position="523"/>
    </location>
</feature>
<gene>
    <name evidence="3" type="ORF">EU509_20535</name>
</gene>
<feature type="compositionally biased region" description="Acidic residues" evidence="1">
    <location>
        <begin position="723"/>
        <end position="732"/>
    </location>
</feature>
<sequence length="732" mass="83708">MMLRRGTRLTNEKKNIDLLVCHVSCCRRFTALYDLNGFDPKKNLSKPEAWHIDDVLAHITSHSLKVERFNYPVVMTRGDGWIATEMGKGAWLDKRDYKFKKIESLVGPDKIEQYLYGKGLAAEIKPLLGKAKWKGKASFHSAINRYIIFGCTKNSLLPFGLTKCGSNYRHVKDLSDSQIKRGPNGKNGKVKVRSNARCVNDVDKLNIKKTAAFIKSNHVNFSIAFAYRLYHRTFERYVIERETTLGTQHIFHPFPEEDRISDGMFRYHFKKIIDKASLLRLKHGDVNFAKDFEDRQGKSFDGVLGATQRYEVDATILDCYVRYPFDTSKRYSMGRPVLYLVVDVYSTMIVGMYLGFDGPNWQGVSQALANACLDKVEFAKRFGVLLDENDWPAKHVPIELAIDNGPEYRNTFIDALLNARIGIEDVAFMAIYRGDAKGVVERKFGTVNDQVIKFVPGALADLAKREDSHASNNALYDYDSLMQVLIAEICYHNNSADRLKRLNFKGLENGADFTPKAIFLNSLEDMEKVGRLNPEVSEAKIRWAFLPEERATVNSSCIRFEGVEYHHSYFNSSGGYARARHHGAFKILVKRMYDNINELLHETDDGQIVKLRLKNINNENPLASQHWELVMHLMEQEKNMLHEHKQNALITRAFWDSVTDQTTLQQEAERSLAPKNKRKSIQPGIKARQQIQKLVLRAQANQQLDNTFGTGTDLESMKPAVMDDLDDELYGD</sequence>
<proteinExistence type="predicted"/>
<evidence type="ECO:0000259" key="2">
    <source>
        <dbReference type="PROSITE" id="PS50994"/>
    </source>
</evidence>
<protein>
    <recommendedName>
        <fullName evidence="2">Integrase catalytic domain-containing protein</fullName>
    </recommendedName>
</protein>
<dbReference type="EMBL" id="SEUJ01000078">
    <property type="protein sequence ID" value="KAA1150493.1"/>
    <property type="molecule type" value="Genomic_DNA"/>
</dbReference>
<feature type="region of interest" description="Disordered" evidence="1">
    <location>
        <begin position="707"/>
        <end position="732"/>
    </location>
</feature>
<accession>A0ABQ6RD85</accession>
<dbReference type="SUPFAM" id="SSF53098">
    <property type="entry name" value="Ribonuclease H-like"/>
    <property type="match status" value="1"/>
</dbReference>
<dbReference type="PROSITE" id="PS50994">
    <property type="entry name" value="INTEGRASE"/>
    <property type="match status" value="1"/>
</dbReference>
<dbReference type="Proteomes" id="UP000322915">
    <property type="component" value="Unassembled WGS sequence"/>
</dbReference>
<keyword evidence="4" id="KW-1185">Reference proteome</keyword>
<dbReference type="Gene3D" id="3.30.420.10">
    <property type="entry name" value="Ribonuclease H-like superfamily/Ribonuclease H"/>
    <property type="match status" value="1"/>
</dbReference>
<reference evidence="3 4" key="1">
    <citation type="submission" date="2019-01" db="EMBL/GenBank/DDBJ databases">
        <title>Genome sequences of marine Pseudoalteromonas species.</title>
        <authorList>
            <person name="Boraston A.B."/>
            <person name="Hehemann J.-H."/>
            <person name="Vickers C.J."/>
            <person name="Salama-Alber O."/>
            <person name="Abe K."/>
            <person name="Hettle A.J."/>
        </authorList>
    </citation>
    <scope>NUCLEOTIDE SEQUENCE [LARGE SCALE GENOMIC DNA]</scope>
    <source>
        <strain evidence="3 4">PS47</strain>
    </source>
</reference>
<comment type="caution">
    <text evidence="3">The sequence shown here is derived from an EMBL/GenBank/DDBJ whole genome shotgun (WGS) entry which is preliminary data.</text>
</comment>
<name>A0ABQ6RD85_9GAMM</name>
<dbReference type="InterPro" id="IPR001584">
    <property type="entry name" value="Integrase_cat-core"/>
</dbReference>
<organism evidence="3 4">
    <name type="scientific">Pseudoalteromonas fuliginea</name>
    <dbReference type="NCBI Taxonomy" id="1872678"/>
    <lineage>
        <taxon>Bacteria</taxon>
        <taxon>Pseudomonadati</taxon>
        <taxon>Pseudomonadota</taxon>
        <taxon>Gammaproteobacteria</taxon>
        <taxon>Alteromonadales</taxon>
        <taxon>Pseudoalteromonadaceae</taxon>
        <taxon>Pseudoalteromonas</taxon>
    </lineage>
</organism>
<evidence type="ECO:0000256" key="1">
    <source>
        <dbReference type="SAM" id="MobiDB-lite"/>
    </source>
</evidence>